<evidence type="ECO:0000259" key="7">
    <source>
        <dbReference type="PROSITE" id="PS51886"/>
    </source>
</evidence>
<accession>A0A9Q1DK40</accession>
<dbReference type="GO" id="GO:0005184">
    <property type="term" value="F:neuropeptide hormone activity"/>
    <property type="evidence" value="ECO:0007669"/>
    <property type="project" value="InterPro"/>
</dbReference>
<feature type="domain" description="TLDc" evidence="7">
    <location>
        <begin position="117"/>
        <end position="281"/>
    </location>
</feature>
<dbReference type="GO" id="GO:0009267">
    <property type="term" value="P:cellular response to starvation"/>
    <property type="evidence" value="ECO:0007669"/>
    <property type="project" value="InterPro"/>
</dbReference>
<dbReference type="GO" id="GO:0043410">
    <property type="term" value="P:positive regulation of MAPK cascade"/>
    <property type="evidence" value="ECO:0007669"/>
    <property type="project" value="InterPro"/>
</dbReference>
<keyword evidence="5" id="KW-1015">Disulfide bond</keyword>
<comment type="similarity">
    <text evidence="2">Belongs to the CART family.</text>
</comment>
<evidence type="ECO:0000313" key="9">
    <source>
        <dbReference type="Proteomes" id="UP001152803"/>
    </source>
</evidence>
<dbReference type="AlphaFoldDB" id="A0A9Q1DK40"/>
<organism evidence="8 9">
    <name type="scientific">Conger conger</name>
    <name type="common">Conger eel</name>
    <name type="synonym">Muraena conger</name>
    <dbReference type="NCBI Taxonomy" id="82655"/>
    <lineage>
        <taxon>Eukaryota</taxon>
        <taxon>Metazoa</taxon>
        <taxon>Chordata</taxon>
        <taxon>Craniata</taxon>
        <taxon>Vertebrata</taxon>
        <taxon>Euteleostomi</taxon>
        <taxon>Actinopterygii</taxon>
        <taxon>Neopterygii</taxon>
        <taxon>Teleostei</taxon>
        <taxon>Anguilliformes</taxon>
        <taxon>Congridae</taxon>
        <taxon>Conger</taxon>
    </lineage>
</organism>
<dbReference type="InterPro" id="IPR009106">
    <property type="entry name" value="CART"/>
</dbReference>
<feature type="signal peptide" evidence="6">
    <location>
        <begin position="1"/>
        <end position="20"/>
    </location>
</feature>
<evidence type="ECO:0000256" key="4">
    <source>
        <dbReference type="ARBA" id="ARBA00022525"/>
    </source>
</evidence>
<dbReference type="InterPro" id="IPR036722">
    <property type="entry name" value="CART_C_sf"/>
</dbReference>
<dbReference type="Pfam" id="PF06373">
    <property type="entry name" value="CART"/>
    <property type="match status" value="1"/>
</dbReference>
<dbReference type="GO" id="GO:0008343">
    <property type="term" value="P:adult feeding behavior"/>
    <property type="evidence" value="ECO:0007669"/>
    <property type="project" value="InterPro"/>
</dbReference>
<evidence type="ECO:0000256" key="2">
    <source>
        <dbReference type="ARBA" id="ARBA00005294"/>
    </source>
</evidence>
<dbReference type="SUPFAM" id="SSF64546">
    <property type="entry name" value="Satiety factor CART (cocaine and amphetamine regulated transcript)"/>
    <property type="match status" value="1"/>
</dbReference>
<dbReference type="SMART" id="SM00584">
    <property type="entry name" value="TLDc"/>
    <property type="match status" value="1"/>
</dbReference>
<dbReference type="SUPFAM" id="SSF52540">
    <property type="entry name" value="P-loop containing nucleoside triphosphate hydrolases"/>
    <property type="match status" value="1"/>
</dbReference>
<dbReference type="InterPro" id="IPR006571">
    <property type="entry name" value="TLDc_dom"/>
</dbReference>
<keyword evidence="4" id="KW-0964">Secreted</keyword>
<evidence type="ECO:0000313" key="8">
    <source>
        <dbReference type="EMBL" id="KAJ8274002.1"/>
    </source>
</evidence>
<dbReference type="GO" id="GO:0007186">
    <property type="term" value="P:G protein-coupled receptor signaling pathway"/>
    <property type="evidence" value="ECO:0007669"/>
    <property type="project" value="InterPro"/>
</dbReference>
<proteinExistence type="inferred from homology"/>
<comment type="caution">
    <text evidence="8">The sequence shown here is derived from an EMBL/GenBank/DDBJ whole genome shotgun (WGS) entry which is preliminary data.</text>
</comment>
<protein>
    <recommendedName>
        <fullName evidence="7">TLDc domain-containing protein</fullName>
    </recommendedName>
</protein>
<comment type="similarity">
    <text evidence="3">Belongs to the IFI44 family.</text>
</comment>
<keyword evidence="6" id="KW-0732">Signal</keyword>
<dbReference type="CDD" id="cd22741">
    <property type="entry name" value="CART_CTD-like"/>
    <property type="match status" value="1"/>
</dbReference>
<evidence type="ECO:0000256" key="3">
    <source>
        <dbReference type="ARBA" id="ARBA00009243"/>
    </source>
</evidence>
<dbReference type="Gene3D" id="4.10.40.30">
    <property type="entry name" value="CART, C-terminal domain"/>
    <property type="match status" value="1"/>
</dbReference>
<dbReference type="CDD" id="cd00882">
    <property type="entry name" value="Ras_like_GTPase"/>
    <property type="match status" value="1"/>
</dbReference>
<dbReference type="Proteomes" id="UP001152803">
    <property type="component" value="Unassembled WGS sequence"/>
</dbReference>
<reference evidence="8" key="1">
    <citation type="journal article" date="2023" name="Science">
        <title>Genome structures resolve the early diversification of teleost fishes.</title>
        <authorList>
            <person name="Parey E."/>
            <person name="Louis A."/>
            <person name="Montfort J."/>
            <person name="Bouchez O."/>
            <person name="Roques C."/>
            <person name="Iampietro C."/>
            <person name="Lluch J."/>
            <person name="Castinel A."/>
            <person name="Donnadieu C."/>
            <person name="Desvignes T."/>
            <person name="Floi Bucao C."/>
            <person name="Jouanno E."/>
            <person name="Wen M."/>
            <person name="Mejri S."/>
            <person name="Dirks R."/>
            <person name="Jansen H."/>
            <person name="Henkel C."/>
            <person name="Chen W.J."/>
            <person name="Zahm M."/>
            <person name="Cabau C."/>
            <person name="Klopp C."/>
            <person name="Thompson A.W."/>
            <person name="Robinson-Rechavi M."/>
            <person name="Braasch I."/>
            <person name="Lecointre G."/>
            <person name="Bobe J."/>
            <person name="Postlethwait J.H."/>
            <person name="Berthelot C."/>
            <person name="Roest Crollius H."/>
            <person name="Guiguen Y."/>
        </authorList>
    </citation>
    <scope>NUCLEOTIDE SEQUENCE</scope>
    <source>
        <strain evidence="8">Concon-B</strain>
    </source>
</reference>
<dbReference type="PANTHER" id="PTHR14241:SF19">
    <property type="entry name" value="INTERFERON-INDUCED PROTEIN 44-LIKE ISOFORM X1-RELATED"/>
    <property type="match status" value="1"/>
</dbReference>
<evidence type="ECO:0000256" key="6">
    <source>
        <dbReference type="SAM" id="SignalP"/>
    </source>
</evidence>
<gene>
    <name evidence="8" type="ORF">COCON_G00086270</name>
</gene>
<name>A0A9Q1DK40_CONCO</name>
<dbReference type="EMBL" id="JAFJMO010000006">
    <property type="protein sequence ID" value="KAJ8274002.1"/>
    <property type="molecule type" value="Genomic_DNA"/>
</dbReference>
<sequence length="569" mass="63059">MGSARLLVLACCALIVLVRCDDSLEARSLENPIKTSEEKELIEALQEVLEKLKNKRMPSAEKKLGWLPSCDAGEQCAIRKGARIGQLCGCPRGTSCNFYILKFRQDRTPDSSASSLQLIMSAVRSSLSREQERQLSSLFGQVKLSLLYKASVHGYTAAAFHGRCDLQGPTVVVAYNHAGFVYGAYTSRDYAQSGQYVADERAFLFSFGGERAGRSPLRYTPKLPEQAFQDGNTGPNFGALLFLKDNTAAVACTPGELYNFAPVDVHGDDPALEECEVYRVEDLGGLLEKPWRNVLWNSGKRKELLDFVKNYRPMMKGVQQARILLVGPVGVGKSSFFNSINSIFRGHVTSQAIAGSAVKSLTSQFRSYRVKAGREGKPLPFVVCDTMGLEAAAGEGLHLDDITSILRGHVVDRYQFNPRVPLQPDSLGYRKNPSLCDMIHCVVYVLDSTKLNQMTPKLWEKLTDIRSKVNLLGVPQLVLMTKVDEACHHVGVDLKQVYSSHFIDRKVQELGVFLGIPISCIIPVKNYSQELELDPSTDLLLLSAVQQMLRFADNYFDDIYLGADEDCSE</sequence>
<dbReference type="Pfam" id="PF07534">
    <property type="entry name" value="TLD"/>
    <property type="match status" value="1"/>
</dbReference>
<dbReference type="InterPro" id="IPR027417">
    <property type="entry name" value="P-loop_NTPase"/>
</dbReference>
<evidence type="ECO:0000256" key="1">
    <source>
        <dbReference type="ARBA" id="ARBA00004613"/>
    </source>
</evidence>
<dbReference type="GO" id="GO:0006955">
    <property type="term" value="P:immune response"/>
    <property type="evidence" value="ECO:0007669"/>
    <property type="project" value="TreeGrafter"/>
</dbReference>
<dbReference type="OrthoDB" id="25620at2759"/>
<dbReference type="PROSITE" id="PS51886">
    <property type="entry name" value="TLDC"/>
    <property type="match status" value="1"/>
</dbReference>
<keyword evidence="9" id="KW-1185">Reference proteome</keyword>
<dbReference type="GO" id="GO:0032099">
    <property type="term" value="P:negative regulation of appetite"/>
    <property type="evidence" value="ECO:0007669"/>
    <property type="project" value="InterPro"/>
</dbReference>
<dbReference type="GO" id="GO:0005615">
    <property type="term" value="C:extracellular space"/>
    <property type="evidence" value="ECO:0007669"/>
    <property type="project" value="InterPro"/>
</dbReference>
<feature type="chain" id="PRO_5040252657" description="TLDc domain-containing protein" evidence="6">
    <location>
        <begin position="21"/>
        <end position="569"/>
    </location>
</feature>
<comment type="subcellular location">
    <subcellularLocation>
        <location evidence="1">Secreted</location>
    </subcellularLocation>
</comment>
<evidence type="ECO:0000256" key="5">
    <source>
        <dbReference type="ARBA" id="ARBA00023157"/>
    </source>
</evidence>
<dbReference type="Gene3D" id="3.40.50.300">
    <property type="entry name" value="P-loop containing nucleotide triphosphate hydrolases"/>
    <property type="match status" value="1"/>
</dbReference>
<dbReference type="PANTHER" id="PTHR14241">
    <property type="entry name" value="INTERFERON-INDUCED PROTEIN 44"/>
    <property type="match status" value="1"/>
</dbReference>